<dbReference type="EMBL" id="JABSTQ010011172">
    <property type="protein sequence ID" value="KAG0414506.1"/>
    <property type="molecule type" value="Genomic_DNA"/>
</dbReference>
<feature type="non-terminal residue" evidence="1">
    <location>
        <position position="1"/>
    </location>
</feature>
<reference evidence="1 2" key="1">
    <citation type="journal article" date="2020" name="Cell">
        <title>Large-Scale Comparative Analyses of Tick Genomes Elucidate Their Genetic Diversity and Vector Capacities.</title>
        <authorList>
            <consortium name="Tick Genome and Microbiome Consortium (TIGMIC)"/>
            <person name="Jia N."/>
            <person name="Wang J."/>
            <person name="Shi W."/>
            <person name="Du L."/>
            <person name="Sun Y."/>
            <person name="Zhan W."/>
            <person name="Jiang J.F."/>
            <person name="Wang Q."/>
            <person name="Zhang B."/>
            <person name="Ji P."/>
            <person name="Bell-Sakyi L."/>
            <person name="Cui X.M."/>
            <person name="Yuan T.T."/>
            <person name="Jiang B.G."/>
            <person name="Yang W.F."/>
            <person name="Lam T.T."/>
            <person name="Chang Q.C."/>
            <person name="Ding S.J."/>
            <person name="Wang X.J."/>
            <person name="Zhu J.G."/>
            <person name="Ruan X.D."/>
            <person name="Zhao L."/>
            <person name="Wei J.T."/>
            <person name="Ye R.Z."/>
            <person name="Que T.C."/>
            <person name="Du C.H."/>
            <person name="Zhou Y.H."/>
            <person name="Cheng J.X."/>
            <person name="Dai P.F."/>
            <person name="Guo W.B."/>
            <person name="Han X.H."/>
            <person name="Huang E.J."/>
            <person name="Li L.F."/>
            <person name="Wei W."/>
            <person name="Gao Y.C."/>
            <person name="Liu J.Z."/>
            <person name="Shao H.Z."/>
            <person name="Wang X."/>
            <person name="Wang C.C."/>
            <person name="Yang T.C."/>
            <person name="Huo Q.B."/>
            <person name="Li W."/>
            <person name="Chen H.Y."/>
            <person name="Chen S.E."/>
            <person name="Zhou L.G."/>
            <person name="Ni X.B."/>
            <person name="Tian J.H."/>
            <person name="Sheng Y."/>
            <person name="Liu T."/>
            <person name="Pan Y.S."/>
            <person name="Xia L.Y."/>
            <person name="Li J."/>
            <person name="Zhao F."/>
            <person name="Cao W.C."/>
        </authorList>
    </citation>
    <scope>NUCLEOTIDE SEQUENCE [LARGE SCALE GENOMIC DNA]</scope>
    <source>
        <strain evidence="1">Iper-2018</strain>
    </source>
</reference>
<evidence type="ECO:0000313" key="1">
    <source>
        <dbReference type="EMBL" id="KAG0414506.1"/>
    </source>
</evidence>
<sequence>FEHYIHQMHLQRMCRHRHFLMKLILLLTCLYGTFESNESTPLNEPGCGTRRIVSESRFIVGGRRAKMGEYPWMVAMRFRRFGELFCGGSLIKADIVLTAAHCVDDKKISEVKVDAGIIDLWTGGGPYHQVRLPVRFILHARFDSETLENDIALIKLDRPFNIRRSRGMIGTICLTRQRLNHMKPIKVAGWGMLRERGRKPDFLRAVVVPVKPNSKCYVQDTFFSSLAMFCAGVPGGDAC</sequence>
<evidence type="ECO:0000313" key="2">
    <source>
        <dbReference type="Proteomes" id="UP000805193"/>
    </source>
</evidence>
<accession>A0AC60P535</accession>
<protein>
    <submittedName>
        <fullName evidence="1">Uncharacterized protein</fullName>
    </submittedName>
</protein>
<gene>
    <name evidence="1" type="ORF">HPB47_008323</name>
</gene>
<feature type="non-terminal residue" evidence="1">
    <location>
        <position position="239"/>
    </location>
</feature>
<dbReference type="Proteomes" id="UP000805193">
    <property type="component" value="Unassembled WGS sequence"/>
</dbReference>
<organism evidence="1 2">
    <name type="scientific">Ixodes persulcatus</name>
    <name type="common">Taiga tick</name>
    <dbReference type="NCBI Taxonomy" id="34615"/>
    <lineage>
        <taxon>Eukaryota</taxon>
        <taxon>Metazoa</taxon>
        <taxon>Ecdysozoa</taxon>
        <taxon>Arthropoda</taxon>
        <taxon>Chelicerata</taxon>
        <taxon>Arachnida</taxon>
        <taxon>Acari</taxon>
        <taxon>Parasitiformes</taxon>
        <taxon>Ixodida</taxon>
        <taxon>Ixodoidea</taxon>
        <taxon>Ixodidae</taxon>
        <taxon>Ixodinae</taxon>
        <taxon>Ixodes</taxon>
    </lineage>
</organism>
<proteinExistence type="predicted"/>
<keyword evidence="2" id="KW-1185">Reference proteome</keyword>
<comment type="caution">
    <text evidence="1">The sequence shown here is derived from an EMBL/GenBank/DDBJ whole genome shotgun (WGS) entry which is preliminary data.</text>
</comment>
<name>A0AC60P535_IXOPE</name>